<dbReference type="EMBL" id="MN740404">
    <property type="protein sequence ID" value="QHU04790.1"/>
    <property type="molecule type" value="Genomic_DNA"/>
</dbReference>
<evidence type="ECO:0000313" key="2">
    <source>
        <dbReference type="EMBL" id="QHU04790.1"/>
    </source>
</evidence>
<sequence>MNTVVIVLGIIIVFLIYILYTYYSNLAVTLSPSASLTTQVPAISNINNPGASRYAYGIWIFINSWDPSVPHTLFARSKNIAVYLDKSSPTLYVKMFMGNSTAGGWSAPLQITDNFPIQKWVHVIASVDNQFLDLYLDGKLVTSHRFLNIDATTNAQVMPMVPSTDSKANPVYVGNPTTFTPAFTDGTNAQTYDAYITKFKRWESGPVDPQTAWNAYMEGNGSSSILGSLGAYGVNLTVLKNNVENSKLVIF</sequence>
<keyword evidence="1" id="KW-0812">Transmembrane</keyword>
<dbReference type="AlphaFoldDB" id="A0A6C0JJ62"/>
<name>A0A6C0JJ62_9ZZZZ</name>
<protein>
    <recommendedName>
        <fullName evidence="3">LamG-like jellyroll fold domain-containing protein</fullName>
    </recommendedName>
</protein>
<proteinExistence type="predicted"/>
<accession>A0A6C0JJ62</accession>
<keyword evidence="1" id="KW-1133">Transmembrane helix</keyword>
<organism evidence="2">
    <name type="scientific">viral metagenome</name>
    <dbReference type="NCBI Taxonomy" id="1070528"/>
    <lineage>
        <taxon>unclassified sequences</taxon>
        <taxon>metagenomes</taxon>
        <taxon>organismal metagenomes</taxon>
    </lineage>
</organism>
<evidence type="ECO:0000256" key="1">
    <source>
        <dbReference type="SAM" id="Phobius"/>
    </source>
</evidence>
<keyword evidence="1" id="KW-0472">Membrane</keyword>
<dbReference type="Pfam" id="PF13385">
    <property type="entry name" value="Laminin_G_3"/>
    <property type="match status" value="1"/>
</dbReference>
<feature type="transmembrane region" description="Helical" evidence="1">
    <location>
        <begin position="6"/>
        <end position="23"/>
    </location>
</feature>
<reference evidence="2" key="1">
    <citation type="journal article" date="2020" name="Nature">
        <title>Giant virus diversity and host interactions through global metagenomics.</title>
        <authorList>
            <person name="Schulz F."/>
            <person name="Roux S."/>
            <person name="Paez-Espino D."/>
            <person name="Jungbluth S."/>
            <person name="Walsh D.A."/>
            <person name="Denef V.J."/>
            <person name="McMahon K.D."/>
            <person name="Konstantinidis K.T."/>
            <person name="Eloe-Fadrosh E.A."/>
            <person name="Kyrpides N.C."/>
            <person name="Woyke T."/>
        </authorList>
    </citation>
    <scope>NUCLEOTIDE SEQUENCE</scope>
    <source>
        <strain evidence="2">GVMAG-M-3300027708-5</strain>
    </source>
</reference>
<evidence type="ECO:0008006" key="3">
    <source>
        <dbReference type="Google" id="ProtNLM"/>
    </source>
</evidence>
<dbReference type="Gene3D" id="2.60.120.200">
    <property type="match status" value="1"/>
</dbReference>
<dbReference type="InterPro" id="IPR013320">
    <property type="entry name" value="ConA-like_dom_sf"/>
</dbReference>
<dbReference type="SUPFAM" id="SSF49899">
    <property type="entry name" value="Concanavalin A-like lectins/glucanases"/>
    <property type="match status" value="1"/>
</dbReference>